<dbReference type="GO" id="GO:0006488">
    <property type="term" value="P:dolichol-linked oligosaccharide biosynthetic process"/>
    <property type="evidence" value="ECO:0007669"/>
    <property type="project" value="UniProtKB-UniRule"/>
</dbReference>
<dbReference type="GO" id="GO:0016095">
    <property type="term" value="P:polyprenol catabolic process"/>
    <property type="evidence" value="ECO:0007669"/>
    <property type="project" value="UniProtKB-UniRule"/>
</dbReference>
<keyword evidence="4 5" id="KW-0472">Membrane</keyword>
<feature type="domain" description="3-oxo-5-alpha-steroid 4-dehydrogenase C-terminal" evidence="6">
    <location>
        <begin position="209"/>
        <end position="293"/>
    </location>
</feature>
<dbReference type="GO" id="GO:0003865">
    <property type="term" value="F:3-oxo-5-alpha-steroid 4-dehydrogenase activity"/>
    <property type="evidence" value="ECO:0007669"/>
    <property type="project" value="TreeGrafter"/>
</dbReference>
<dbReference type="GO" id="GO:0160198">
    <property type="term" value="F:polyprenal reductase activity"/>
    <property type="evidence" value="ECO:0007669"/>
    <property type="project" value="UniProtKB-EC"/>
</dbReference>
<dbReference type="AlphaFoldDB" id="A0A4T0WC59"/>
<evidence type="ECO:0000313" key="7">
    <source>
        <dbReference type="EMBL" id="TID02576.1"/>
    </source>
</evidence>
<accession>A0A4T0WC59</accession>
<evidence type="ECO:0000313" key="8">
    <source>
        <dbReference type="Proteomes" id="UP000305883"/>
    </source>
</evidence>
<sequence>MVSLALITEAFPALTPAQWCQAFFGISSASILAMQVIPKAAQHLLLDYGARSPVTTIITDDRSKEAAGPEGSNVFNDLVKAVASVGQIPHSWFMHFYIASVAGSALWAWQYLQGGSAITFIAAQQAASGTPSMSLEQTMLVWILMALQGARRLHECLFVMKPGSSKMWFVHWLLGLGFYLCMSVSVWVDGSASLLETTKSNHGSLLSLPTIVGTAVYVYGWSNQHLCHKYLASLKKYSLPDQGLFRYIVCPHYTCECLIYLGLAVAAAPEGRFINRTLLCAFWFIVTNLGTTADGTKQCHALALSSFLPKHSKFGPQLRNLHYIAICEACSGCAHVLAGSEIRFRSQEVPVHNCLGGELDVLLDIGNAMQVIGVEALGRDEEASGLLKNACYGLQI</sequence>
<name>A0A4T0WC59_9PEZI</name>
<keyword evidence="3 5" id="KW-1133">Transmembrane helix</keyword>
<feature type="transmembrane region" description="Helical" evidence="5">
    <location>
        <begin position="168"/>
        <end position="188"/>
    </location>
</feature>
<dbReference type="PANTHER" id="PTHR14624">
    <property type="entry name" value="DFG10 PROTEIN"/>
    <property type="match status" value="1"/>
</dbReference>
<reference evidence="7 8" key="1">
    <citation type="journal article" date="2019" name="Genome Biol. Evol.">
        <title>Genomic Plasticity Mediated by Transposable Elements in the Plant Pathogenic Fungus Colletotrichum higginsianum.</title>
        <authorList>
            <person name="Tsushima A."/>
            <person name="Gan P."/>
            <person name="Kumakura N."/>
            <person name="Narusaka M."/>
            <person name="Takano Y."/>
            <person name="Narusaka Y."/>
            <person name="Shirasu K."/>
        </authorList>
    </citation>
    <scope>NUCLEOTIDE SEQUENCE [LARGE SCALE GENOMIC DNA]</scope>
    <source>
        <strain evidence="7 8">MAFF305635-RFP</strain>
    </source>
</reference>
<evidence type="ECO:0000256" key="1">
    <source>
        <dbReference type="ARBA" id="ARBA00004127"/>
    </source>
</evidence>
<dbReference type="GO" id="GO:0102389">
    <property type="term" value="F:polyprenol reductase activity"/>
    <property type="evidence" value="ECO:0007669"/>
    <property type="project" value="UniProtKB-UniRule"/>
</dbReference>
<gene>
    <name evidence="7" type="ORF">CH35J_004186</name>
</gene>
<dbReference type="PROSITE" id="PS50244">
    <property type="entry name" value="S5A_REDUCTASE"/>
    <property type="match status" value="1"/>
</dbReference>
<comment type="caution">
    <text evidence="7">The sequence shown here is derived from an EMBL/GenBank/DDBJ whole genome shotgun (WGS) entry which is preliminary data.</text>
</comment>
<comment type="subcellular location">
    <subcellularLocation>
        <location evidence="1">Endomembrane system</location>
        <topology evidence="1">Multi-pass membrane protein</topology>
    </subcellularLocation>
    <subcellularLocation>
        <location evidence="5">Endoplasmic reticulum membrane</location>
    </subcellularLocation>
</comment>
<dbReference type="EMBL" id="MWPZ01000003">
    <property type="protein sequence ID" value="TID02576.1"/>
    <property type="molecule type" value="Genomic_DNA"/>
</dbReference>
<comment type="pathway">
    <text evidence="5">Protein modification; protein glycosylation.</text>
</comment>
<comment type="catalytic activity">
    <reaction evidence="5">
        <text>a di-trans,poly-cis-dolichal + NADP(+) = a di-trans,poly-cis-polyprenal + NADPH + H(+)</text>
        <dbReference type="Rhea" id="RHEA:80727"/>
        <dbReference type="Rhea" id="RHEA-COMP:19536"/>
        <dbReference type="Rhea" id="RHEA-COMP:19537"/>
        <dbReference type="ChEBI" id="CHEBI:15378"/>
        <dbReference type="ChEBI" id="CHEBI:57783"/>
        <dbReference type="ChEBI" id="CHEBI:58349"/>
        <dbReference type="ChEBI" id="CHEBI:231623"/>
        <dbReference type="ChEBI" id="CHEBI:231637"/>
        <dbReference type="EC" id="1.3.1.94"/>
    </reaction>
    <physiologicalReaction direction="right-to-left" evidence="5">
        <dbReference type="Rhea" id="RHEA:80729"/>
    </physiologicalReaction>
</comment>
<keyword evidence="5" id="KW-0521">NADP</keyword>
<proteinExistence type="inferred from homology"/>
<protein>
    <recommendedName>
        <fullName evidence="5">Polyprenal reductase</fullName>
        <ecNumber evidence="5">1.3.1.94</ecNumber>
    </recommendedName>
</protein>
<keyword evidence="5" id="KW-0256">Endoplasmic reticulum</keyword>
<comment type="caution">
    <text evidence="5">Lacks conserved residue(s) required for the propagation of feature annotation.</text>
</comment>
<comment type="similarity">
    <text evidence="5">Belongs to the steroid 5-alpha reductase family. Polyprenal reductase subfamily.</text>
</comment>
<evidence type="ECO:0000256" key="3">
    <source>
        <dbReference type="ARBA" id="ARBA00022989"/>
    </source>
</evidence>
<dbReference type="UniPathway" id="UPA00378"/>
<comment type="function">
    <text evidence="5">Plays a key role in early steps of protein N-linked glycosylation by being involved in the conversion of polyprenol into dolichol. Acts as a polyprenal reductase that mediates the reduction of polyprenal into dolichal in a NADP-dependent mechanism. Dolichols are required for the synthesis of dolichol-linked monosaccharides and the oligosaccharide precursor used for N-glycosylation.</text>
</comment>
<dbReference type="EC" id="1.3.1.94" evidence="5"/>
<evidence type="ECO:0000259" key="6">
    <source>
        <dbReference type="Pfam" id="PF02544"/>
    </source>
</evidence>
<keyword evidence="2 5" id="KW-0812">Transmembrane</keyword>
<dbReference type="InterPro" id="IPR039698">
    <property type="entry name" value="Dfg10/SRD5A3"/>
</dbReference>
<dbReference type="OrthoDB" id="541710at2759"/>
<dbReference type="Pfam" id="PF02544">
    <property type="entry name" value="Steroid_dh"/>
    <property type="match status" value="1"/>
</dbReference>
<keyword evidence="5" id="KW-0560">Oxidoreductase</keyword>
<dbReference type="GO" id="GO:0005789">
    <property type="term" value="C:endoplasmic reticulum membrane"/>
    <property type="evidence" value="ECO:0007669"/>
    <property type="project" value="UniProtKB-SubCell"/>
</dbReference>
<dbReference type="InterPro" id="IPR001104">
    <property type="entry name" value="3-oxo-5_a-steroid_4-DH_C"/>
</dbReference>
<feature type="transmembrane region" description="Helical" evidence="5">
    <location>
        <begin position="200"/>
        <end position="220"/>
    </location>
</feature>
<evidence type="ECO:0000256" key="4">
    <source>
        <dbReference type="ARBA" id="ARBA00023136"/>
    </source>
</evidence>
<organism evidence="7 8">
    <name type="scientific">Colletotrichum higginsianum</name>
    <dbReference type="NCBI Taxonomy" id="80884"/>
    <lineage>
        <taxon>Eukaryota</taxon>
        <taxon>Fungi</taxon>
        <taxon>Dikarya</taxon>
        <taxon>Ascomycota</taxon>
        <taxon>Pezizomycotina</taxon>
        <taxon>Sordariomycetes</taxon>
        <taxon>Hypocreomycetidae</taxon>
        <taxon>Glomerellales</taxon>
        <taxon>Glomerellaceae</taxon>
        <taxon>Colletotrichum</taxon>
        <taxon>Colletotrichum destructivum species complex</taxon>
    </lineage>
</organism>
<evidence type="ECO:0000256" key="2">
    <source>
        <dbReference type="ARBA" id="ARBA00022692"/>
    </source>
</evidence>
<evidence type="ECO:0000256" key="5">
    <source>
        <dbReference type="RuleBase" id="RU367081"/>
    </source>
</evidence>
<dbReference type="PANTHER" id="PTHR14624:SF0">
    <property type="entry name" value="POLYPRENOL REDUCTASE"/>
    <property type="match status" value="1"/>
</dbReference>
<dbReference type="Proteomes" id="UP000305883">
    <property type="component" value="Unassembled WGS sequence"/>
</dbReference>